<sequence>MKTDEPQAVLPPEHLAIADASEFYSPRLASEWPHDPEMARALLAEAGYPDGFDGAMLSTAQYGMLPSRAEVCQAYLSMIGVSVTLNLPEWTTRTLEVTIAASLIATGVPLGPMGRSGRMAGRMRWFR</sequence>
<dbReference type="Proteomes" id="UP000249165">
    <property type="component" value="Unassembled WGS sequence"/>
</dbReference>
<evidence type="ECO:0000259" key="1">
    <source>
        <dbReference type="Pfam" id="PF00496"/>
    </source>
</evidence>
<reference evidence="2 3" key="1">
    <citation type="submission" date="2018-06" db="EMBL/GenBank/DDBJ databases">
        <title>Genomic Encyclopedia of Archaeal and Bacterial Type Strains, Phase II (KMG-II): from individual species to whole genera.</title>
        <authorList>
            <person name="Goeker M."/>
        </authorList>
    </citation>
    <scope>NUCLEOTIDE SEQUENCE [LARGE SCALE GENOMIC DNA]</scope>
    <source>
        <strain evidence="2 3">DSM 22011</strain>
    </source>
</reference>
<accession>A0A327XSG7</accession>
<keyword evidence="3" id="KW-1185">Reference proteome</keyword>
<dbReference type="SUPFAM" id="SSF53850">
    <property type="entry name" value="Periplasmic binding protein-like II"/>
    <property type="match status" value="1"/>
</dbReference>
<dbReference type="RefSeq" id="WP_240778636.1">
    <property type="nucleotide sequence ID" value="NZ_LIQE01000056.1"/>
</dbReference>
<name>A0A327XSG7_9RHOB</name>
<dbReference type="Gene3D" id="3.10.105.10">
    <property type="entry name" value="Dipeptide-binding Protein, Domain 3"/>
    <property type="match status" value="1"/>
</dbReference>
<evidence type="ECO:0000313" key="2">
    <source>
        <dbReference type="EMBL" id="RAK11988.1"/>
    </source>
</evidence>
<dbReference type="EMBL" id="QLMG01000045">
    <property type="protein sequence ID" value="RAK11988.1"/>
    <property type="molecule type" value="Genomic_DNA"/>
</dbReference>
<gene>
    <name evidence="2" type="ORF">ATI53_10458</name>
</gene>
<comment type="caution">
    <text evidence="2">The sequence shown here is derived from an EMBL/GenBank/DDBJ whole genome shotgun (WGS) entry which is preliminary data.</text>
</comment>
<dbReference type="Pfam" id="PF00496">
    <property type="entry name" value="SBP_bac_5"/>
    <property type="match status" value="1"/>
</dbReference>
<evidence type="ECO:0000313" key="3">
    <source>
        <dbReference type="Proteomes" id="UP000249165"/>
    </source>
</evidence>
<protein>
    <submittedName>
        <fullName evidence="2">Extracellular solute-binding protein (Family 5)</fullName>
    </submittedName>
</protein>
<dbReference type="InterPro" id="IPR000914">
    <property type="entry name" value="SBP_5_dom"/>
</dbReference>
<dbReference type="AlphaFoldDB" id="A0A327XSG7"/>
<proteinExistence type="predicted"/>
<feature type="domain" description="Solute-binding protein family 5" evidence="1">
    <location>
        <begin position="17"/>
        <end position="93"/>
    </location>
</feature>
<organism evidence="2 3">
    <name type="scientific">Salipiger aestuarii</name>
    <dbReference type="NCBI Taxonomy" id="568098"/>
    <lineage>
        <taxon>Bacteria</taxon>
        <taxon>Pseudomonadati</taxon>
        <taxon>Pseudomonadota</taxon>
        <taxon>Alphaproteobacteria</taxon>
        <taxon>Rhodobacterales</taxon>
        <taxon>Roseobacteraceae</taxon>
        <taxon>Salipiger</taxon>
    </lineage>
</organism>